<protein>
    <submittedName>
        <fullName evidence="1">Uncharacterized protein</fullName>
    </submittedName>
</protein>
<gene>
    <name evidence="1" type="ORF">RSE6_05477</name>
</gene>
<reference evidence="2" key="1">
    <citation type="submission" date="2016-03" db="EMBL/GenBank/DDBJ databases">
        <authorList>
            <person name="Guldener U."/>
        </authorList>
    </citation>
    <scope>NUCLEOTIDE SEQUENCE [LARGE SCALE GENOMIC DNA]</scope>
</reference>
<dbReference type="EMBL" id="FJVC01000201">
    <property type="protein sequence ID" value="CZT45189.1"/>
    <property type="molecule type" value="Genomic_DNA"/>
</dbReference>
<sequence length="149" mass="16994">MGHCQIQQPSNFGAKSPLAEKFQGTARGTYPCLLYDSLYNAMDKSECFYDGSEPSTKKPMATAKLKALPVWRIEDIKSSCDLHPFVVSYSSFVRRCSYVHALQRIFHEKDPESFVVRIEPNDSRLKNFHYTAHSMQKRVLSLELTLTGP</sequence>
<dbReference type="Proteomes" id="UP000177625">
    <property type="component" value="Unassembled WGS sequence"/>
</dbReference>
<accession>A0A1E1M7W9</accession>
<keyword evidence="2" id="KW-1185">Reference proteome</keyword>
<name>A0A1E1M7W9_RHYSE</name>
<proteinExistence type="predicted"/>
<organism evidence="1 2">
    <name type="scientific">Rhynchosporium secalis</name>
    <name type="common">Barley scald fungus</name>
    <dbReference type="NCBI Taxonomy" id="38038"/>
    <lineage>
        <taxon>Eukaryota</taxon>
        <taxon>Fungi</taxon>
        <taxon>Dikarya</taxon>
        <taxon>Ascomycota</taxon>
        <taxon>Pezizomycotina</taxon>
        <taxon>Leotiomycetes</taxon>
        <taxon>Helotiales</taxon>
        <taxon>Ploettnerulaceae</taxon>
        <taxon>Rhynchosporium</taxon>
    </lineage>
</organism>
<evidence type="ECO:0000313" key="1">
    <source>
        <dbReference type="EMBL" id="CZT45189.1"/>
    </source>
</evidence>
<dbReference type="AlphaFoldDB" id="A0A1E1M7W9"/>
<evidence type="ECO:0000313" key="2">
    <source>
        <dbReference type="Proteomes" id="UP000177625"/>
    </source>
</evidence>